<organism evidence="1 2">
    <name type="scientific">Flagellimonas marina</name>
    <dbReference type="NCBI Taxonomy" id="1775168"/>
    <lineage>
        <taxon>Bacteria</taxon>
        <taxon>Pseudomonadati</taxon>
        <taxon>Bacteroidota</taxon>
        <taxon>Flavobacteriia</taxon>
        <taxon>Flavobacteriales</taxon>
        <taxon>Flavobacteriaceae</taxon>
        <taxon>Flagellimonas</taxon>
    </lineage>
</organism>
<evidence type="ECO:0000313" key="1">
    <source>
        <dbReference type="EMBL" id="MFC4221158.1"/>
    </source>
</evidence>
<name>A0ABV8PPQ6_9FLAO</name>
<sequence length="204" mass="23199">MGNRISVLLTFISLVLLVSACKSKSFDSKEALLIYLKDVENGYHFQKSINGIDYALTYRPTDLLVNQSIGEGHQTEEVAKLRKKYADYLYFNLSLSANGQELLNQNLGSRAEFGARVNQFSFGMAEKVSLITQNRDTVPLLDYAYPRMYGMGNSTDMLLVYEKRPKTLKQDYLLFTVKDLGYGTGEVTFKIDTKKINQQPQLNF</sequence>
<dbReference type="Proteomes" id="UP001595841">
    <property type="component" value="Unassembled WGS sequence"/>
</dbReference>
<dbReference type="EMBL" id="JBHSCL010000007">
    <property type="protein sequence ID" value="MFC4221158.1"/>
    <property type="molecule type" value="Genomic_DNA"/>
</dbReference>
<accession>A0ABV8PPQ6</accession>
<dbReference type="RefSeq" id="WP_379765392.1">
    <property type="nucleotide sequence ID" value="NZ_JBHSCL010000007.1"/>
</dbReference>
<reference evidence="2" key="1">
    <citation type="journal article" date="2019" name="Int. J. Syst. Evol. Microbiol.">
        <title>The Global Catalogue of Microorganisms (GCM) 10K type strain sequencing project: providing services to taxonomists for standard genome sequencing and annotation.</title>
        <authorList>
            <consortium name="The Broad Institute Genomics Platform"/>
            <consortium name="The Broad Institute Genome Sequencing Center for Infectious Disease"/>
            <person name="Wu L."/>
            <person name="Ma J."/>
        </authorList>
    </citation>
    <scope>NUCLEOTIDE SEQUENCE [LARGE SCALE GENOMIC DNA]</scope>
    <source>
        <strain evidence="2">CGMCC 1.15774</strain>
    </source>
</reference>
<evidence type="ECO:0000313" key="2">
    <source>
        <dbReference type="Proteomes" id="UP001595841"/>
    </source>
</evidence>
<proteinExistence type="predicted"/>
<dbReference type="PROSITE" id="PS51257">
    <property type="entry name" value="PROKAR_LIPOPROTEIN"/>
    <property type="match status" value="1"/>
</dbReference>
<keyword evidence="2" id="KW-1185">Reference proteome</keyword>
<gene>
    <name evidence="1" type="ORF">ACFOWS_13475</name>
</gene>
<protein>
    <recommendedName>
        <fullName evidence="3">Lipoprotein</fullName>
    </recommendedName>
</protein>
<evidence type="ECO:0008006" key="3">
    <source>
        <dbReference type="Google" id="ProtNLM"/>
    </source>
</evidence>
<comment type="caution">
    <text evidence="1">The sequence shown here is derived from an EMBL/GenBank/DDBJ whole genome shotgun (WGS) entry which is preliminary data.</text>
</comment>